<dbReference type="EMBL" id="CP001801">
    <property type="protein sequence ID" value="ACX96685.1"/>
    <property type="molecule type" value="Genomic_DNA"/>
</dbReference>
<dbReference type="SUPFAM" id="SSF52768">
    <property type="entry name" value="Arginase/deacetylase"/>
    <property type="match status" value="1"/>
</dbReference>
<evidence type="ECO:0000313" key="4">
    <source>
        <dbReference type="Proteomes" id="UP000009102"/>
    </source>
</evidence>
<organism evidence="3 4">
    <name type="scientific">Halothiobacillus neapolitanus (strain ATCC 23641 / DSM 15147 / CIP 104769 / NCIMB 8539 / c2)</name>
    <name type="common">Thiobacillus neapolitanus</name>
    <dbReference type="NCBI Taxonomy" id="555778"/>
    <lineage>
        <taxon>Bacteria</taxon>
        <taxon>Pseudomonadati</taxon>
        <taxon>Pseudomonadota</taxon>
        <taxon>Gammaproteobacteria</taxon>
        <taxon>Chromatiales</taxon>
        <taxon>Halothiobacillaceae</taxon>
        <taxon>Halothiobacillus</taxon>
    </lineage>
</organism>
<dbReference type="AlphaFoldDB" id="D0L1W2"/>
<proteinExistence type="inferred from homology"/>
<dbReference type="Gene3D" id="3.40.800.20">
    <property type="entry name" value="Histone deacetylase domain"/>
    <property type="match status" value="1"/>
</dbReference>
<dbReference type="GO" id="GO:0004407">
    <property type="term" value="F:histone deacetylase activity"/>
    <property type="evidence" value="ECO:0007669"/>
    <property type="project" value="TreeGrafter"/>
</dbReference>
<accession>D0L1W2</accession>
<name>D0L1W2_HALNC</name>
<dbReference type="GO" id="GO:0040029">
    <property type="term" value="P:epigenetic regulation of gene expression"/>
    <property type="evidence" value="ECO:0007669"/>
    <property type="project" value="TreeGrafter"/>
</dbReference>
<dbReference type="Pfam" id="PF00850">
    <property type="entry name" value="Hist_deacetyl"/>
    <property type="match status" value="1"/>
</dbReference>
<dbReference type="STRING" id="555778.Hneap_1863"/>
<gene>
    <name evidence="3" type="ordered locus">Hneap_1863</name>
</gene>
<dbReference type="InterPro" id="IPR000286">
    <property type="entry name" value="HDACs"/>
</dbReference>
<dbReference type="InterPro" id="IPR023696">
    <property type="entry name" value="Ureohydrolase_dom_sf"/>
</dbReference>
<evidence type="ECO:0000259" key="2">
    <source>
        <dbReference type="Pfam" id="PF00850"/>
    </source>
</evidence>
<comment type="similarity">
    <text evidence="1">Belongs to the histone deacetylase family.</text>
</comment>
<dbReference type="PANTHER" id="PTHR10625">
    <property type="entry name" value="HISTONE DEACETYLASE HDAC1-RELATED"/>
    <property type="match status" value="1"/>
</dbReference>
<protein>
    <submittedName>
        <fullName evidence="3">Histone deacetylase</fullName>
    </submittedName>
</protein>
<reference evidence="3 4" key="1">
    <citation type="submission" date="2009-10" db="EMBL/GenBank/DDBJ databases">
        <title>Complete sequence of Halothiobacillus neapolitanus c2.</title>
        <authorList>
            <consortium name="US DOE Joint Genome Institute"/>
            <person name="Lucas S."/>
            <person name="Copeland A."/>
            <person name="Lapidus A."/>
            <person name="Glavina del Rio T."/>
            <person name="Tice H."/>
            <person name="Bruce D."/>
            <person name="Goodwin L."/>
            <person name="Pitluck S."/>
            <person name="Davenport K."/>
            <person name="Brettin T."/>
            <person name="Detter J.C."/>
            <person name="Han C."/>
            <person name="Tapia R."/>
            <person name="Larimer F."/>
            <person name="Land M."/>
            <person name="Hauser L."/>
            <person name="Kyrpides N."/>
            <person name="Mikhailova N."/>
            <person name="Kerfeld C."/>
            <person name="Cannon G."/>
            <person name="Heinhort S."/>
        </authorList>
    </citation>
    <scope>NUCLEOTIDE SEQUENCE [LARGE SCALE GENOMIC DNA]</scope>
    <source>
        <strain evidence="4">ATCC 23641 / c2</strain>
    </source>
</reference>
<dbReference type="InterPro" id="IPR023801">
    <property type="entry name" value="His_deacetylse_dom"/>
</dbReference>
<dbReference type="HOGENOM" id="CLU_007727_8_1_6"/>
<dbReference type="InterPro" id="IPR037138">
    <property type="entry name" value="His_deacetylse_dom_sf"/>
</dbReference>
<dbReference type="Proteomes" id="UP000009102">
    <property type="component" value="Chromosome"/>
</dbReference>
<dbReference type="OrthoDB" id="9808367at2"/>
<feature type="domain" description="Histone deacetylase" evidence="2">
    <location>
        <begin position="24"/>
        <end position="308"/>
    </location>
</feature>
<dbReference type="KEGG" id="hna:Hneap_1863"/>
<dbReference type="eggNOG" id="COG0123">
    <property type="taxonomic scope" value="Bacteria"/>
</dbReference>
<evidence type="ECO:0000256" key="1">
    <source>
        <dbReference type="ARBA" id="ARBA00005947"/>
    </source>
</evidence>
<sequence length="310" mass="33768">MNLAYITHPDCLLHSNGLISGMPHPENQRRLTEIQDHLIAQGIEPWLVHLTAPVATKEQLCLAHDQAYVEDVFQNAPEVGGFLYDQDVVMMPHTLSAARHAAGSGIAAVDWVMAQPNRRAFCAIRPPGHHAGKHKAAGFCLFNNAAIACYHALTNAGIERVAIVDFDVHHGDGTEDIVAGDERILFCSSFQHPFYPYSGVSPSAENCLPVPLPQGTRGDTWRSAVSAAWFERLDAFAPQLIVISAGFDGHLLDDMGGWGLVEADYEWLTQQLVHIANRHAKGRTISLLEGGYEPHALARSVAAHITALQA</sequence>
<evidence type="ECO:0000313" key="3">
    <source>
        <dbReference type="EMBL" id="ACX96685.1"/>
    </source>
</evidence>
<dbReference type="RefSeq" id="WP_012824718.1">
    <property type="nucleotide sequence ID" value="NC_013422.1"/>
</dbReference>
<dbReference type="CDD" id="cd11599">
    <property type="entry name" value="HDAC_classII_2"/>
    <property type="match status" value="1"/>
</dbReference>
<dbReference type="PRINTS" id="PR01270">
    <property type="entry name" value="HDASUPER"/>
</dbReference>
<keyword evidence="4" id="KW-1185">Reference proteome</keyword>
<dbReference type="PANTHER" id="PTHR10625:SF10">
    <property type="entry name" value="HISTONE DEACETYLASE HDAC1"/>
    <property type="match status" value="1"/>
</dbReference>